<feature type="domain" description="Ion transport" evidence="14">
    <location>
        <begin position="53"/>
        <end position="169"/>
    </location>
</feature>
<sequence>MDNFHKIHDDLEKAIEKDETSNTYNNSDYEETLRHGPLTARQWLGTVIHSRKFQVGVVVLVVIDIVLVLAELLLDLQIVAVEGEHHFIVPVVLHYCSIGILGFFIIEITVRLFVMRLTFFSHKLEIFDAAVVIVSFVLDVIFRNHVDASSGVGLLVVLRLWRVTRIINGIVVSVKRQAENKIEKERQLRLACEQELAKFRTYCTSLESEIEALYRLLKQHGIQYSEKTNKRPTSSQINVVAEVNCGSFSGEDLNGNEGGGIESLEKEEVERENMEVTNAAY</sequence>
<dbReference type="Proteomes" id="UP000245119">
    <property type="component" value="Linkage Group LG4"/>
</dbReference>
<evidence type="ECO:0000259" key="14">
    <source>
        <dbReference type="Pfam" id="PF00520"/>
    </source>
</evidence>
<evidence type="ECO:0000313" key="16">
    <source>
        <dbReference type="Proteomes" id="UP000245119"/>
    </source>
</evidence>
<protein>
    <recommendedName>
        <fullName evidence="2">Voltage-gated hydrogen channel 1</fullName>
    </recommendedName>
    <alternativeName>
        <fullName evidence="12">Hydrogen voltage-gated channel 1</fullName>
    </alternativeName>
</protein>
<dbReference type="AlphaFoldDB" id="A0A2T7PH73"/>
<dbReference type="InterPro" id="IPR027359">
    <property type="entry name" value="Volt_channel_dom_sf"/>
</dbReference>
<organism evidence="15 16">
    <name type="scientific">Pomacea canaliculata</name>
    <name type="common">Golden apple snail</name>
    <dbReference type="NCBI Taxonomy" id="400727"/>
    <lineage>
        <taxon>Eukaryota</taxon>
        <taxon>Metazoa</taxon>
        <taxon>Spiralia</taxon>
        <taxon>Lophotrochozoa</taxon>
        <taxon>Mollusca</taxon>
        <taxon>Gastropoda</taxon>
        <taxon>Caenogastropoda</taxon>
        <taxon>Architaenioglossa</taxon>
        <taxon>Ampullarioidea</taxon>
        <taxon>Ampullariidae</taxon>
        <taxon>Pomacea</taxon>
    </lineage>
</organism>
<feature type="transmembrane region" description="Helical" evidence="13">
    <location>
        <begin position="57"/>
        <end position="80"/>
    </location>
</feature>
<dbReference type="SUPFAM" id="SSF81324">
    <property type="entry name" value="Voltage-gated potassium channels"/>
    <property type="match status" value="1"/>
</dbReference>
<dbReference type="GO" id="GO:0034702">
    <property type="term" value="C:monoatomic ion channel complex"/>
    <property type="evidence" value="ECO:0007669"/>
    <property type="project" value="UniProtKB-KW"/>
</dbReference>
<keyword evidence="8" id="KW-0175">Coiled coil</keyword>
<dbReference type="OrthoDB" id="427456at2759"/>
<dbReference type="Gene3D" id="1.20.5.170">
    <property type="match status" value="1"/>
</dbReference>
<gene>
    <name evidence="15" type="ORF">C0Q70_08217</name>
</gene>
<evidence type="ECO:0000256" key="2">
    <source>
        <dbReference type="ARBA" id="ARBA00015897"/>
    </source>
</evidence>
<keyword evidence="11" id="KW-0407">Ion channel</keyword>
<reference evidence="15 16" key="1">
    <citation type="submission" date="2018-04" db="EMBL/GenBank/DDBJ databases">
        <title>The genome of golden apple snail Pomacea canaliculata provides insight into stress tolerance and invasive adaptation.</title>
        <authorList>
            <person name="Liu C."/>
            <person name="Liu B."/>
            <person name="Ren Y."/>
            <person name="Zhang Y."/>
            <person name="Wang H."/>
            <person name="Li S."/>
            <person name="Jiang F."/>
            <person name="Yin L."/>
            <person name="Zhang G."/>
            <person name="Qian W."/>
            <person name="Fan W."/>
        </authorList>
    </citation>
    <scope>NUCLEOTIDE SEQUENCE [LARGE SCALE GENOMIC DNA]</scope>
    <source>
        <strain evidence="15">SZHN2017</strain>
        <tissue evidence="15">Muscle</tissue>
    </source>
</reference>
<dbReference type="PANTHER" id="PTHR46480">
    <property type="entry name" value="F20B24.22"/>
    <property type="match status" value="1"/>
</dbReference>
<evidence type="ECO:0000313" key="15">
    <source>
        <dbReference type="EMBL" id="PVD32771.1"/>
    </source>
</evidence>
<name>A0A2T7PH73_POMCA</name>
<dbReference type="InterPro" id="IPR005821">
    <property type="entry name" value="Ion_trans_dom"/>
</dbReference>
<keyword evidence="4" id="KW-1003">Cell membrane</keyword>
<dbReference type="EMBL" id="PZQS01000004">
    <property type="protein sequence ID" value="PVD32771.1"/>
    <property type="molecule type" value="Genomic_DNA"/>
</dbReference>
<evidence type="ECO:0000256" key="8">
    <source>
        <dbReference type="ARBA" id="ARBA00023054"/>
    </source>
</evidence>
<dbReference type="GO" id="GO:0005886">
    <property type="term" value="C:plasma membrane"/>
    <property type="evidence" value="ECO:0007669"/>
    <property type="project" value="UniProtKB-SubCell"/>
</dbReference>
<keyword evidence="10 13" id="KW-0472">Membrane</keyword>
<evidence type="ECO:0000256" key="6">
    <source>
        <dbReference type="ARBA" id="ARBA00022882"/>
    </source>
</evidence>
<evidence type="ECO:0000256" key="7">
    <source>
        <dbReference type="ARBA" id="ARBA00022989"/>
    </source>
</evidence>
<proteinExistence type="predicted"/>
<evidence type="ECO:0000256" key="5">
    <source>
        <dbReference type="ARBA" id="ARBA00022692"/>
    </source>
</evidence>
<dbReference type="GO" id="GO:0030171">
    <property type="term" value="F:voltage-gated proton channel activity"/>
    <property type="evidence" value="ECO:0007669"/>
    <property type="project" value="InterPro"/>
</dbReference>
<evidence type="ECO:0000256" key="3">
    <source>
        <dbReference type="ARBA" id="ARBA00022448"/>
    </source>
</evidence>
<dbReference type="OMA" id="LRNRDYC"/>
<dbReference type="InterPro" id="IPR031846">
    <property type="entry name" value="Hvcn1"/>
</dbReference>
<dbReference type="Gene3D" id="1.20.120.350">
    <property type="entry name" value="Voltage-gated potassium channels. Chain C"/>
    <property type="match status" value="1"/>
</dbReference>
<keyword evidence="3" id="KW-0813">Transport</keyword>
<feature type="transmembrane region" description="Helical" evidence="13">
    <location>
        <begin position="92"/>
        <end position="114"/>
    </location>
</feature>
<accession>A0A2T7PH73</accession>
<evidence type="ECO:0000256" key="1">
    <source>
        <dbReference type="ARBA" id="ARBA00004651"/>
    </source>
</evidence>
<evidence type="ECO:0000256" key="11">
    <source>
        <dbReference type="ARBA" id="ARBA00023303"/>
    </source>
</evidence>
<evidence type="ECO:0000256" key="4">
    <source>
        <dbReference type="ARBA" id="ARBA00022475"/>
    </source>
</evidence>
<keyword evidence="7 13" id="KW-1133">Transmembrane helix</keyword>
<comment type="subcellular location">
    <subcellularLocation>
        <location evidence="1">Cell membrane</location>
        <topology evidence="1">Multi-pass membrane protein</topology>
    </subcellularLocation>
</comment>
<evidence type="ECO:0000256" key="13">
    <source>
        <dbReference type="SAM" id="Phobius"/>
    </source>
</evidence>
<dbReference type="Pfam" id="PF00520">
    <property type="entry name" value="Ion_trans"/>
    <property type="match status" value="1"/>
</dbReference>
<evidence type="ECO:0000256" key="12">
    <source>
        <dbReference type="ARBA" id="ARBA00031989"/>
    </source>
</evidence>
<keyword evidence="16" id="KW-1185">Reference proteome</keyword>
<keyword evidence="6" id="KW-0851">Voltage-gated channel</keyword>
<evidence type="ECO:0000256" key="10">
    <source>
        <dbReference type="ARBA" id="ARBA00023136"/>
    </source>
</evidence>
<evidence type="ECO:0000256" key="9">
    <source>
        <dbReference type="ARBA" id="ARBA00023065"/>
    </source>
</evidence>
<keyword evidence="5 13" id="KW-0812">Transmembrane</keyword>
<dbReference type="PANTHER" id="PTHR46480:SF1">
    <property type="entry name" value="VOLTAGE-GATED HYDROGEN CHANNEL 1"/>
    <property type="match status" value="1"/>
</dbReference>
<comment type="caution">
    <text evidence="15">The sequence shown here is derived from an EMBL/GenBank/DDBJ whole genome shotgun (WGS) entry which is preliminary data.</text>
</comment>
<keyword evidence="9" id="KW-0406">Ion transport</keyword>